<keyword evidence="5" id="KW-1185">Reference proteome</keyword>
<feature type="region of interest" description="Disordered" evidence="1">
    <location>
        <begin position="140"/>
        <end position="165"/>
    </location>
</feature>
<feature type="domain" description="PKD" evidence="3">
    <location>
        <begin position="228"/>
        <end position="317"/>
    </location>
</feature>
<dbReference type="InterPro" id="IPR035986">
    <property type="entry name" value="PKD_dom_sf"/>
</dbReference>
<evidence type="ECO:0000313" key="4">
    <source>
        <dbReference type="EMBL" id="MFD1513436.1"/>
    </source>
</evidence>
<dbReference type="PANTHER" id="PTHR46182:SF2">
    <property type="entry name" value="FI19480P1"/>
    <property type="match status" value="1"/>
</dbReference>
<evidence type="ECO:0000256" key="2">
    <source>
        <dbReference type="SAM" id="Phobius"/>
    </source>
</evidence>
<evidence type="ECO:0000256" key="1">
    <source>
        <dbReference type="SAM" id="MobiDB-lite"/>
    </source>
</evidence>
<evidence type="ECO:0000313" key="5">
    <source>
        <dbReference type="Proteomes" id="UP001597187"/>
    </source>
</evidence>
<dbReference type="RefSeq" id="WP_250873390.1">
    <property type="nucleotide sequence ID" value="NZ_JALXFV010000003.1"/>
</dbReference>
<gene>
    <name evidence="4" type="ORF">ACFSBT_09115</name>
</gene>
<feature type="region of interest" description="Disordered" evidence="1">
    <location>
        <begin position="321"/>
        <end position="351"/>
    </location>
</feature>
<protein>
    <submittedName>
        <fullName evidence="4">PKD domain-containing protein</fullName>
    </submittedName>
</protein>
<dbReference type="CDD" id="cd00146">
    <property type="entry name" value="PKD"/>
    <property type="match status" value="6"/>
</dbReference>
<feature type="compositionally biased region" description="Polar residues" evidence="1">
    <location>
        <begin position="140"/>
        <end position="156"/>
    </location>
</feature>
<dbReference type="Proteomes" id="UP001597187">
    <property type="component" value="Unassembled WGS sequence"/>
</dbReference>
<name>A0ABD6AVN0_9EURY</name>
<feature type="region of interest" description="Disordered" evidence="1">
    <location>
        <begin position="232"/>
        <end position="258"/>
    </location>
</feature>
<comment type="caution">
    <text evidence="4">The sequence shown here is derived from an EMBL/GenBank/DDBJ whole genome shotgun (WGS) entry which is preliminary data.</text>
</comment>
<feature type="region of interest" description="Disordered" evidence="1">
    <location>
        <begin position="796"/>
        <end position="818"/>
    </location>
</feature>
<dbReference type="PANTHER" id="PTHR46182">
    <property type="entry name" value="FI19480P1"/>
    <property type="match status" value="1"/>
</dbReference>
<dbReference type="InterPro" id="IPR000601">
    <property type="entry name" value="PKD_dom"/>
</dbReference>
<feature type="transmembrane region" description="Helical" evidence="2">
    <location>
        <begin position="822"/>
        <end position="841"/>
    </location>
</feature>
<dbReference type="EMBL" id="JBHUDC010000003">
    <property type="protein sequence ID" value="MFD1513436.1"/>
    <property type="molecule type" value="Genomic_DNA"/>
</dbReference>
<dbReference type="PROSITE" id="PS50093">
    <property type="entry name" value="PKD"/>
    <property type="match status" value="7"/>
</dbReference>
<reference evidence="4 5" key="1">
    <citation type="journal article" date="2019" name="Int. J. Syst. Evol. Microbiol.">
        <title>The Global Catalogue of Microorganisms (GCM) 10K type strain sequencing project: providing services to taxonomists for standard genome sequencing and annotation.</title>
        <authorList>
            <consortium name="The Broad Institute Genomics Platform"/>
            <consortium name="The Broad Institute Genome Sequencing Center for Infectious Disease"/>
            <person name="Wu L."/>
            <person name="Ma J."/>
        </authorList>
    </citation>
    <scope>NUCLEOTIDE SEQUENCE [LARGE SCALE GENOMIC DNA]</scope>
    <source>
        <strain evidence="4 5">CGMCC 1.12563</strain>
    </source>
</reference>
<evidence type="ECO:0000259" key="3">
    <source>
        <dbReference type="PROSITE" id="PS50093"/>
    </source>
</evidence>
<dbReference type="InterPro" id="IPR013783">
    <property type="entry name" value="Ig-like_fold"/>
</dbReference>
<dbReference type="Pfam" id="PF18911">
    <property type="entry name" value="PKD_4"/>
    <property type="match status" value="6"/>
</dbReference>
<feature type="domain" description="PKD" evidence="3">
    <location>
        <begin position="135"/>
        <end position="224"/>
    </location>
</feature>
<dbReference type="AlphaFoldDB" id="A0ABD6AVN0"/>
<feature type="domain" description="PKD" evidence="3">
    <location>
        <begin position="504"/>
        <end position="584"/>
    </location>
</feature>
<dbReference type="SMART" id="SM00089">
    <property type="entry name" value="PKD"/>
    <property type="match status" value="7"/>
</dbReference>
<keyword evidence="2" id="KW-0472">Membrane</keyword>
<dbReference type="Gene3D" id="2.60.40.10">
    <property type="entry name" value="Immunoglobulins"/>
    <property type="match status" value="7"/>
</dbReference>
<dbReference type="PROSITE" id="PS51257">
    <property type="entry name" value="PROKAR_LIPOPROTEIN"/>
    <property type="match status" value="1"/>
</dbReference>
<dbReference type="SUPFAM" id="SSF49299">
    <property type="entry name" value="PKD domain"/>
    <property type="match status" value="7"/>
</dbReference>
<feature type="compositionally biased region" description="Low complexity" evidence="1">
    <location>
        <begin position="247"/>
        <end position="258"/>
    </location>
</feature>
<dbReference type="InterPro" id="IPR022409">
    <property type="entry name" value="PKD/Chitinase_dom"/>
</dbReference>
<dbReference type="InterPro" id="IPR029865">
    <property type="entry name" value="KIAA0319-like"/>
</dbReference>
<feature type="domain" description="PKD" evidence="3">
    <location>
        <begin position="42"/>
        <end position="137"/>
    </location>
</feature>
<feature type="domain" description="PKD" evidence="3">
    <location>
        <begin position="588"/>
        <end position="668"/>
    </location>
</feature>
<organism evidence="4 5">
    <name type="scientific">Halomarina rubra</name>
    <dbReference type="NCBI Taxonomy" id="2071873"/>
    <lineage>
        <taxon>Archaea</taxon>
        <taxon>Methanobacteriati</taxon>
        <taxon>Methanobacteriota</taxon>
        <taxon>Stenosarchaea group</taxon>
        <taxon>Halobacteria</taxon>
        <taxon>Halobacteriales</taxon>
        <taxon>Natronomonadaceae</taxon>
        <taxon>Halomarina</taxon>
    </lineage>
</organism>
<keyword evidence="2" id="KW-0812">Transmembrane</keyword>
<feature type="region of interest" description="Disordered" evidence="1">
    <location>
        <begin position="48"/>
        <end position="74"/>
    </location>
</feature>
<feature type="domain" description="PKD" evidence="3">
    <location>
        <begin position="321"/>
        <end position="416"/>
    </location>
</feature>
<sequence>MGRISRIVIYLMVLLLTISCVTATGAVSLDSNHSNITSEGLPSVSFTVNPNSPVPDERVSLDASRSGDSGNDIVEYDWDLDGDGSYTEYYDDGDGVTEYTSFGSAGSYTIGLRVTDSGGNTNVLRKTITVTNEAPSITFTASPSSPVPDQQVTLDASGSSDSDGSIVEYDWDLDGDGSYTEYYDDGDGVTESITFGSAGTYTIGLKLTDNGGETTTLRKRITVTNDAPVASFSVNPSTPVPDEEVSLDASSSSDSDGSIVEYDWDLDGDGSYTEYYDDGSGQAEYISFDSAGTYTIGLKVTDNGGESRTIRKRIKVTNKPPEISFTATPSSPVPDEQVTLDASGSSDSDGDIVEYDWDLDGDGSYTEYYDDGSGQTETITFEKAGKYTIGLKLTDNGGETMTLRKTIEVTNEAPSAEFNYSLKSNGLTVELDAGDSSDSDGSIVEYDWDLDGDGSYTEYYHDGSGQTESISFDSAGSYKIGLKVTDNGGESTTKVQTIAVSEKPVAEIDISPKVPSTDSSTEFSAEDSVDPDGEIVSYRWSFPNSERQGKETSYKFNSPGTYDVRLTVEDSFGSTASTTRRVTVKKPPDVAVDWKPNTPRNNLDVVFKVSSPDSIIRYDWDFDNDGDFDSKGATVTHSFEEVGKRTVRVRAKASNGVSAVQTHVINVQKSADFSLTTTQNRVTSGEEAVVRISMSNEVRDRGMSVKLKLNQPPSGASITGVRGAQFVSERATDFVEIQPGGEKSLQVYMQFNEPGEYELGAEAIYYFDGENTSSSDRRVAQVEPVTVVVDSVETETAVAQSDANSEDSKPADSTESSGTGPGFGLVVALIALLLASGLFAVSSKKT</sequence>
<accession>A0ABD6AVN0</accession>
<proteinExistence type="predicted"/>
<dbReference type="Pfam" id="PF00801">
    <property type="entry name" value="PKD"/>
    <property type="match status" value="1"/>
</dbReference>
<keyword evidence="2" id="KW-1133">Transmembrane helix</keyword>
<feature type="domain" description="PKD" evidence="3">
    <location>
        <begin position="436"/>
        <end position="500"/>
    </location>
</feature>